<evidence type="ECO:0000256" key="11">
    <source>
        <dbReference type="SAM" id="MobiDB-lite"/>
    </source>
</evidence>
<comment type="subcellular location">
    <subcellularLocation>
        <location evidence="1">Cell membrane</location>
        <topology evidence="1">Multi-pass membrane protein</topology>
    </subcellularLocation>
</comment>
<evidence type="ECO:0000256" key="9">
    <source>
        <dbReference type="ARBA" id="ARBA00029447"/>
    </source>
</evidence>
<dbReference type="PANTHER" id="PTHR32089:SF114">
    <property type="entry name" value="METHYL-ACCEPTING CHEMOTAXIS PROTEIN MCPB"/>
    <property type="match status" value="1"/>
</dbReference>
<dbReference type="InterPro" id="IPR029151">
    <property type="entry name" value="Sensor-like_sf"/>
</dbReference>
<protein>
    <submittedName>
        <fullName evidence="15">Methyl-accepting chemotaxis protein</fullName>
    </submittedName>
</protein>
<evidence type="ECO:0000256" key="1">
    <source>
        <dbReference type="ARBA" id="ARBA00004651"/>
    </source>
</evidence>
<dbReference type="SMART" id="SM00283">
    <property type="entry name" value="MA"/>
    <property type="match status" value="1"/>
</dbReference>
<dbReference type="Gene3D" id="3.30.450.20">
    <property type="entry name" value="PAS domain"/>
    <property type="match status" value="1"/>
</dbReference>
<dbReference type="Pfam" id="PF00015">
    <property type="entry name" value="MCPsignal"/>
    <property type="match status" value="1"/>
</dbReference>
<dbReference type="Pfam" id="PF00672">
    <property type="entry name" value="HAMP"/>
    <property type="match status" value="1"/>
</dbReference>
<dbReference type="InterPro" id="IPR004089">
    <property type="entry name" value="MCPsignal_dom"/>
</dbReference>
<dbReference type="RefSeq" id="WP_125556638.1">
    <property type="nucleotide sequence ID" value="NZ_RBVX01000013.1"/>
</dbReference>
<name>A0A428N2Y9_9BACI</name>
<evidence type="ECO:0000256" key="3">
    <source>
        <dbReference type="ARBA" id="ARBA00022481"/>
    </source>
</evidence>
<feature type="region of interest" description="Disordered" evidence="11">
    <location>
        <begin position="435"/>
        <end position="464"/>
    </location>
</feature>
<keyword evidence="8 10" id="KW-0807">Transducer</keyword>
<dbReference type="Pfam" id="PF02743">
    <property type="entry name" value="dCache_1"/>
    <property type="match status" value="1"/>
</dbReference>
<dbReference type="InterPro" id="IPR003660">
    <property type="entry name" value="HAMP_dom"/>
</dbReference>
<keyword evidence="6 12" id="KW-1133">Transmembrane helix</keyword>
<keyword evidence="5 12" id="KW-0812">Transmembrane</keyword>
<evidence type="ECO:0000256" key="12">
    <source>
        <dbReference type="SAM" id="Phobius"/>
    </source>
</evidence>
<feature type="domain" description="HAMP" evidence="14">
    <location>
        <begin position="309"/>
        <end position="361"/>
    </location>
</feature>
<proteinExistence type="inferred from homology"/>
<feature type="region of interest" description="Disordered" evidence="11">
    <location>
        <begin position="620"/>
        <end position="707"/>
    </location>
</feature>
<feature type="compositionally biased region" description="Basic and acidic residues" evidence="11">
    <location>
        <begin position="671"/>
        <end position="682"/>
    </location>
</feature>
<sequence length="707" mass="77522">MKKLNTKLILLSGGLVTISLLAAAIIIYFQMTNVVEENASDSGTNMVQNEKEYIEQYFETFENHLDMISADARVISFLRDKNEEGPAYAIGYSDVEDVMNRFMNSYENIELTFTGAENDGVHTTPYVNVEGMEATTRPWYKAAVENPQETGWTEPYVSEDGGEFVVSAAKAVNDPVSGDVLGVVGMDLSLQHLNELLGETDVPYNGFLTLMDENGSMIVHPELNGETLEEGDALTAVLDTQGQGRLTMDEQGQARDLFYDRISVNNWVIGAAFSKDAMANESNTLRNTIIIITVAAIFLSIIISIIAARKVTNPIKDMQEKVNQMAEGDLTVEFPESTHEEINHLSQDLNKMTSSIRTLVSQVKESTSQVASSSEQFSSVSEETSAAGEEMARAVNEISKGAVSQAEEADNTKQEMEILSTAFMFLEEQVQEIEGRTKTSEELNESGVTEVSKLTEKAGQSQNMMEEVEEVFTKLTERLADIQKAMGSIGDISDQTNLLALNASIEAARAGEHGKGFAVVADEVRKLADASNQSADEVKTILKGVTDEANKVHDTVERSRNVSSEQQDVVKQVQASFEKIKDTGESIGTVVRRLLEEIPMMDERRKSVENAIARIAEVSQSNAASAEQVNASTDEQQEAMRSVASSAEALNEESDNLSVLIQQFSVEESGESSKEDSVKEETAADDLIEEEKKGEIEDSIEDSKESH</sequence>
<evidence type="ECO:0000313" key="15">
    <source>
        <dbReference type="EMBL" id="RSL32718.1"/>
    </source>
</evidence>
<dbReference type="Gene3D" id="1.10.287.950">
    <property type="entry name" value="Methyl-accepting chemotaxis protein"/>
    <property type="match status" value="1"/>
</dbReference>
<dbReference type="Gene3D" id="6.10.340.10">
    <property type="match status" value="1"/>
</dbReference>
<evidence type="ECO:0000259" key="13">
    <source>
        <dbReference type="PROSITE" id="PS50111"/>
    </source>
</evidence>
<feature type="compositionally biased region" description="Basic and acidic residues" evidence="11">
    <location>
        <begin position="690"/>
        <end position="707"/>
    </location>
</feature>
<comment type="caution">
    <text evidence="15">The sequence shown here is derived from an EMBL/GenBank/DDBJ whole genome shotgun (WGS) entry which is preliminary data.</text>
</comment>
<feature type="compositionally biased region" description="Polar residues" evidence="11">
    <location>
        <begin position="656"/>
        <end position="666"/>
    </location>
</feature>
<evidence type="ECO:0000313" key="16">
    <source>
        <dbReference type="Proteomes" id="UP000275076"/>
    </source>
</evidence>
<evidence type="ECO:0000256" key="2">
    <source>
        <dbReference type="ARBA" id="ARBA00022475"/>
    </source>
</evidence>
<evidence type="ECO:0000256" key="4">
    <source>
        <dbReference type="ARBA" id="ARBA00022500"/>
    </source>
</evidence>
<dbReference type="SUPFAM" id="SSF103190">
    <property type="entry name" value="Sensory domain-like"/>
    <property type="match status" value="1"/>
</dbReference>
<keyword evidence="3" id="KW-0488">Methylation</keyword>
<dbReference type="InterPro" id="IPR033479">
    <property type="entry name" value="dCache_1"/>
</dbReference>
<evidence type="ECO:0000256" key="6">
    <source>
        <dbReference type="ARBA" id="ARBA00022989"/>
    </source>
</evidence>
<keyword evidence="16" id="KW-1185">Reference proteome</keyword>
<feature type="transmembrane region" description="Helical" evidence="12">
    <location>
        <begin position="289"/>
        <end position="308"/>
    </location>
</feature>
<dbReference type="EMBL" id="RBVX01000013">
    <property type="protein sequence ID" value="RSL32718.1"/>
    <property type="molecule type" value="Genomic_DNA"/>
</dbReference>
<organism evidence="15 16">
    <name type="scientific">Salibacterium salarium</name>
    <dbReference type="NCBI Taxonomy" id="284579"/>
    <lineage>
        <taxon>Bacteria</taxon>
        <taxon>Bacillati</taxon>
        <taxon>Bacillota</taxon>
        <taxon>Bacilli</taxon>
        <taxon>Bacillales</taxon>
        <taxon>Bacillaceae</taxon>
    </lineage>
</organism>
<evidence type="ECO:0000256" key="5">
    <source>
        <dbReference type="ARBA" id="ARBA00022692"/>
    </source>
</evidence>
<evidence type="ECO:0000256" key="7">
    <source>
        <dbReference type="ARBA" id="ARBA00023136"/>
    </source>
</evidence>
<dbReference type="SMART" id="SM00304">
    <property type="entry name" value="HAMP"/>
    <property type="match status" value="2"/>
</dbReference>
<feature type="domain" description="Methyl-accepting transducer" evidence="13">
    <location>
        <begin position="380"/>
        <end position="637"/>
    </location>
</feature>
<dbReference type="GO" id="GO:0007165">
    <property type="term" value="P:signal transduction"/>
    <property type="evidence" value="ECO:0007669"/>
    <property type="project" value="UniProtKB-KW"/>
</dbReference>
<dbReference type="CDD" id="cd06225">
    <property type="entry name" value="HAMP"/>
    <property type="match status" value="1"/>
</dbReference>
<accession>A0A428N2Y9</accession>
<evidence type="ECO:0000256" key="8">
    <source>
        <dbReference type="ARBA" id="ARBA00023224"/>
    </source>
</evidence>
<dbReference type="CDD" id="cd18774">
    <property type="entry name" value="PDC2_HK_sensor"/>
    <property type="match status" value="1"/>
</dbReference>
<dbReference type="PANTHER" id="PTHR32089">
    <property type="entry name" value="METHYL-ACCEPTING CHEMOTAXIS PROTEIN MCPB"/>
    <property type="match status" value="1"/>
</dbReference>
<keyword evidence="7 12" id="KW-0472">Membrane</keyword>
<dbReference type="GO" id="GO:0006935">
    <property type="term" value="P:chemotaxis"/>
    <property type="evidence" value="ECO:0007669"/>
    <property type="project" value="UniProtKB-KW"/>
</dbReference>
<dbReference type="Proteomes" id="UP000275076">
    <property type="component" value="Unassembled WGS sequence"/>
</dbReference>
<dbReference type="OrthoDB" id="9760371at2"/>
<feature type="compositionally biased region" description="Polar residues" evidence="11">
    <location>
        <begin position="620"/>
        <end position="634"/>
    </location>
</feature>
<dbReference type="AlphaFoldDB" id="A0A428N2Y9"/>
<dbReference type="CDD" id="cd12913">
    <property type="entry name" value="PDC1_MCP_like"/>
    <property type="match status" value="1"/>
</dbReference>
<reference evidence="15 16" key="1">
    <citation type="submission" date="2018-10" db="EMBL/GenBank/DDBJ databases">
        <title>Draft genome sequence of Bacillus salarius IM0101, isolated from a hypersaline soil in Inner Mongolia, China.</title>
        <authorList>
            <person name="Yamprayoonswat W."/>
            <person name="Boonvisut S."/>
            <person name="Jumpathong W."/>
            <person name="Sittihan S."/>
            <person name="Ruangsuj P."/>
            <person name="Wanthongcharoen S."/>
            <person name="Thongpramul N."/>
            <person name="Pimmason S."/>
            <person name="Yu B."/>
            <person name="Yasawong M."/>
        </authorList>
    </citation>
    <scope>NUCLEOTIDE SEQUENCE [LARGE SCALE GENOMIC DNA]</scope>
    <source>
        <strain evidence="15 16">IM0101</strain>
    </source>
</reference>
<keyword evidence="2" id="KW-1003">Cell membrane</keyword>
<comment type="similarity">
    <text evidence="9">Belongs to the methyl-accepting chemotaxis (MCP) protein family.</text>
</comment>
<evidence type="ECO:0000259" key="14">
    <source>
        <dbReference type="PROSITE" id="PS50885"/>
    </source>
</evidence>
<gene>
    <name evidence="15" type="ORF">D7Z54_14820</name>
</gene>
<dbReference type="PROSITE" id="PS50111">
    <property type="entry name" value="CHEMOTAXIS_TRANSDUC_2"/>
    <property type="match status" value="1"/>
</dbReference>
<dbReference type="GO" id="GO:0005886">
    <property type="term" value="C:plasma membrane"/>
    <property type="evidence" value="ECO:0007669"/>
    <property type="project" value="UniProtKB-SubCell"/>
</dbReference>
<dbReference type="PROSITE" id="PS50885">
    <property type="entry name" value="HAMP"/>
    <property type="match status" value="1"/>
</dbReference>
<dbReference type="SUPFAM" id="SSF58104">
    <property type="entry name" value="Methyl-accepting chemotaxis protein (MCP) signaling domain"/>
    <property type="match status" value="1"/>
</dbReference>
<evidence type="ECO:0000256" key="10">
    <source>
        <dbReference type="PROSITE-ProRule" id="PRU00284"/>
    </source>
</evidence>
<keyword evidence="4" id="KW-0145">Chemotaxis</keyword>